<accession>A0AA90EP85</accession>
<proteinExistence type="predicted"/>
<dbReference type="Pfam" id="PF11132">
    <property type="entry name" value="SplA"/>
    <property type="match status" value="1"/>
</dbReference>
<comment type="caution">
    <text evidence="1">The sequence shown here is derived from an EMBL/GenBank/DDBJ whole genome shotgun (WGS) entry which is preliminary data.</text>
</comment>
<dbReference type="AlphaFoldDB" id="A0AA90EP85"/>
<evidence type="ECO:0000313" key="1">
    <source>
        <dbReference type="EMBL" id="MCY9279388.1"/>
    </source>
</evidence>
<sequence>MMKEHEDEKRDELSIEQAEFVPHPKYEGEYALLLHENYHLLSKDDLEQENEK</sequence>
<name>A0AA90EP85_9BACI</name>
<evidence type="ECO:0000313" key="2">
    <source>
        <dbReference type="Proteomes" id="UP001066455"/>
    </source>
</evidence>
<protein>
    <recommendedName>
        <fullName evidence="3">Transcriptional regulator</fullName>
    </recommendedName>
</protein>
<gene>
    <name evidence="1" type="ORF">MOE73_04850</name>
</gene>
<dbReference type="EMBL" id="JALAXI010000004">
    <property type="protein sequence ID" value="MCY9279388.1"/>
    <property type="molecule type" value="Genomic_DNA"/>
</dbReference>
<dbReference type="RefSeq" id="WP_268302265.1">
    <property type="nucleotide sequence ID" value="NZ_JALAJL010000064.1"/>
</dbReference>
<organism evidence="1 2">
    <name type="scientific">Bacillus haynesii</name>
    <dbReference type="NCBI Taxonomy" id="1925021"/>
    <lineage>
        <taxon>Bacteria</taxon>
        <taxon>Bacillati</taxon>
        <taxon>Bacillota</taxon>
        <taxon>Bacilli</taxon>
        <taxon>Bacillales</taxon>
        <taxon>Bacillaceae</taxon>
        <taxon>Bacillus</taxon>
    </lineage>
</organism>
<dbReference type="InterPro" id="IPR022608">
    <property type="entry name" value="Tscrpt_reg_SplA"/>
</dbReference>
<reference evidence="1" key="1">
    <citation type="submission" date="2022-02" db="EMBL/GenBank/DDBJ databases">
        <title>Crop Bioprotection Bacillus Genome Sequencing.</title>
        <authorList>
            <person name="Dunlap C."/>
        </authorList>
    </citation>
    <scope>NUCLEOTIDE SEQUENCE</scope>
    <source>
        <strain evidence="1">T20C14</strain>
    </source>
</reference>
<dbReference type="Proteomes" id="UP001066455">
    <property type="component" value="Unassembled WGS sequence"/>
</dbReference>
<evidence type="ECO:0008006" key="3">
    <source>
        <dbReference type="Google" id="ProtNLM"/>
    </source>
</evidence>